<dbReference type="EMBL" id="MRZV01002010">
    <property type="protein sequence ID" value="PIK35015.1"/>
    <property type="molecule type" value="Genomic_DNA"/>
</dbReference>
<dbReference type="InterPro" id="IPR013783">
    <property type="entry name" value="Ig-like_fold"/>
</dbReference>
<evidence type="ECO:0000313" key="3">
    <source>
        <dbReference type="Proteomes" id="UP000230750"/>
    </source>
</evidence>
<dbReference type="AlphaFoldDB" id="A0A2G8JH24"/>
<keyword evidence="3" id="KW-1185">Reference proteome</keyword>
<dbReference type="Proteomes" id="UP000230750">
    <property type="component" value="Unassembled WGS sequence"/>
</dbReference>
<feature type="transmembrane region" description="Helical" evidence="1">
    <location>
        <begin position="157"/>
        <end position="181"/>
    </location>
</feature>
<feature type="non-terminal residue" evidence="2">
    <location>
        <position position="1"/>
    </location>
</feature>
<organism evidence="2 3">
    <name type="scientific">Stichopus japonicus</name>
    <name type="common">Sea cucumber</name>
    <dbReference type="NCBI Taxonomy" id="307972"/>
    <lineage>
        <taxon>Eukaryota</taxon>
        <taxon>Metazoa</taxon>
        <taxon>Echinodermata</taxon>
        <taxon>Eleutherozoa</taxon>
        <taxon>Echinozoa</taxon>
        <taxon>Holothuroidea</taxon>
        <taxon>Aspidochirotacea</taxon>
        <taxon>Aspidochirotida</taxon>
        <taxon>Stichopodidae</taxon>
        <taxon>Apostichopus</taxon>
    </lineage>
</organism>
<keyword evidence="1" id="KW-0472">Membrane</keyword>
<proteinExistence type="predicted"/>
<gene>
    <name evidence="2" type="ORF">BSL78_28163</name>
</gene>
<comment type="caution">
    <text evidence="2">The sequence shown here is derived from an EMBL/GenBank/DDBJ whole genome shotgun (WGS) entry which is preliminary data.</text>
</comment>
<sequence>LRNLADVPSKNVCFFPIGSLTSPGSASDTHRLRRYLDSCHVARMELIQWGPRRGSDSILQLYLQKGNGEWALEVTVPHSEHVTEHMQNVTDLMGGSTYSIAVTVIREGEGGEGERSSPITVTTVTIGTTPLLPDETSTADTTVFGNNTPAPATSTNVGAIVFSVLCLVLVILSGILLVIFWRNRR</sequence>
<evidence type="ECO:0000313" key="2">
    <source>
        <dbReference type="EMBL" id="PIK35015.1"/>
    </source>
</evidence>
<dbReference type="SUPFAM" id="SSF49265">
    <property type="entry name" value="Fibronectin type III"/>
    <property type="match status" value="1"/>
</dbReference>
<name>A0A2G8JH24_STIJA</name>
<reference evidence="2 3" key="1">
    <citation type="journal article" date="2017" name="PLoS Biol.">
        <title>The sea cucumber genome provides insights into morphological evolution and visceral regeneration.</title>
        <authorList>
            <person name="Zhang X."/>
            <person name="Sun L."/>
            <person name="Yuan J."/>
            <person name="Sun Y."/>
            <person name="Gao Y."/>
            <person name="Zhang L."/>
            <person name="Li S."/>
            <person name="Dai H."/>
            <person name="Hamel J.F."/>
            <person name="Liu C."/>
            <person name="Yu Y."/>
            <person name="Liu S."/>
            <person name="Lin W."/>
            <person name="Guo K."/>
            <person name="Jin S."/>
            <person name="Xu P."/>
            <person name="Storey K.B."/>
            <person name="Huan P."/>
            <person name="Zhang T."/>
            <person name="Zhou Y."/>
            <person name="Zhang J."/>
            <person name="Lin C."/>
            <person name="Li X."/>
            <person name="Xing L."/>
            <person name="Huo D."/>
            <person name="Sun M."/>
            <person name="Wang L."/>
            <person name="Mercier A."/>
            <person name="Li F."/>
            <person name="Yang H."/>
            <person name="Xiang J."/>
        </authorList>
    </citation>
    <scope>NUCLEOTIDE SEQUENCE [LARGE SCALE GENOMIC DNA]</scope>
    <source>
        <strain evidence="2">Shaxun</strain>
        <tissue evidence="2">Muscle</tissue>
    </source>
</reference>
<dbReference type="InterPro" id="IPR036116">
    <property type="entry name" value="FN3_sf"/>
</dbReference>
<protein>
    <submittedName>
        <fullName evidence="2">Uncharacterized protein</fullName>
    </submittedName>
</protein>
<keyword evidence="1" id="KW-1133">Transmembrane helix</keyword>
<keyword evidence="1" id="KW-0812">Transmembrane</keyword>
<evidence type="ECO:0000256" key="1">
    <source>
        <dbReference type="SAM" id="Phobius"/>
    </source>
</evidence>
<dbReference type="Gene3D" id="2.60.40.10">
    <property type="entry name" value="Immunoglobulins"/>
    <property type="match status" value="1"/>
</dbReference>
<accession>A0A2G8JH24</accession>